<dbReference type="PANTHER" id="PTHR30371">
    <property type="entry name" value="SEC-INDEPENDENT PROTEIN TRANSLOCASE PROTEIN TATC"/>
    <property type="match status" value="1"/>
</dbReference>
<dbReference type="GO" id="GO:0033281">
    <property type="term" value="C:TAT protein transport complex"/>
    <property type="evidence" value="ECO:0007669"/>
    <property type="project" value="UniProtKB-UniRule"/>
</dbReference>
<sequence length="281" mass="30878">MSRGKGRKANPEGRMALKEHIKEFRNRLIVSGIAILLGAIGGWFLYDPVMVAVQQPLIEISSVEGRRAEINYGSVGSPFDLKIQVSLFLGFLVSSPIWIYQIWAFITPGLKQKERRYTLGFMVAAVPLFLLGIYFGWIVLPEIVKVLTMFTPVGGVNQILATDYLTFVMRMFLSLGVAFLLPVVLVGVNFAGLVSGRQVIKSWRIVVFVVCVVAAMAAPGPDAMSMFLLAGPLLALFFVAVGVCLLNDKRRARKKKEREEEVEASADKATPLTDLEGPAEA</sequence>
<evidence type="ECO:0000256" key="2">
    <source>
        <dbReference type="ARBA" id="ARBA00022692"/>
    </source>
</evidence>
<feature type="transmembrane region" description="Helical" evidence="7">
    <location>
        <begin position="226"/>
        <end position="246"/>
    </location>
</feature>
<comment type="subcellular location">
    <subcellularLocation>
        <location evidence="7">Cell membrane</location>
        <topology evidence="7">Multi-pass membrane protein</topology>
    </subcellularLocation>
    <subcellularLocation>
        <location evidence="1">Membrane</location>
        <topology evidence="1">Multi-pass membrane protein</topology>
    </subcellularLocation>
</comment>
<organism evidence="9 10">
    <name type="scientific">Crystallibacter crystallopoietes</name>
    <dbReference type="NCBI Taxonomy" id="37928"/>
    <lineage>
        <taxon>Bacteria</taxon>
        <taxon>Bacillati</taxon>
        <taxon>Actinomycetota</taxon>
        <taxon>Actinomycetes</taxon>
        <taxon>Micrococcales</taxon>
        <taxon>Micrococcaceae</taxon>
        <taxon>Crystallibacter</taxon>
    </lineage>
</organism>
<feature type="transmembrane region" description="Helical" evidence="7">
    <location>
        <begin position="28"/>
        <end position="46"/>
    </location>
</feature>
<dbReference type="GO" id="GO:0043953">
    <property type="term" value="P:protein transport by the Tat complex"/>
    <property type="evidence" value="ECO:0007669"/>
    <property type="project" value="UniProtKB-UniRule"/>
</dbReference>
<dbReference type="EMBL" id="FNKH01000002">
    <property type="protein sequence ID" value="SDR13420.1"/>
    <property type="molecule type" value="Genomic_DNA"/>
</dbReference>
<feature type="transmembrane region" description="Helical" evidence="7">
    <location>
        <begin position="203"/>
        <end position="220"/>
    </location>
</feature>
<evidence type="ECO:0000256" key="1">
    <source>
        <dbReference type="ARBA" id="ARBA00004141"/>
    </source>
</evidence>
<keyword evidence="7" id="KW-1003">Cell membrane</keyword>
<dbReference type="NCBIfam" id="TIGR00945">
    <property type="entry name" value="tatC"/>
    <property type="match status" value="1"/>
</dbReference>
<dbReference type="Proteomes" id="UP000181917">
    <property type="component" value="Unassembled WGS sequence"/>
</dbReference>
<dbReference type="KEGG" id="acry:AC20117_18735"/>
<keyword evidence="2 7" id="KW-0812">Transmembrane</keyword>
<comment type="similarity">
    <text evidence="7">Belongs to the TatC family.</text>
</comment>
<dbReference type="GO" id="GO:0009977">
    <property type="term" value="F:proton motive force dependent protein transmembrane transporter activity"/>
    <property type="evidence" value="ECO:0007669"/>
    <property type="project" value="TreeGrafter"/>
</dbReference>
<dbReference type="PANTHER" id="PTHR30371:SF0">
    <property type="entry name" value="SEC-INDEPENDENT PROTEIN TRANSLOCASE PROTEIN TATC, CHLOROPLASTIC-RELATED"/>
    <property type="match status" value="1"/>
</dbReference>
<keyword evidence="3 7" id="KW-0653">Protein transport</keyword>
<evidence type="ECO:0000256" key="5">
    <source>
        <dbReference type="ARBA" id="ARBA00023010"/>
    </source>
</evidence>
<name>A0A1H1GJP4_9MICC</name>
<dbReference type="STRING" id="37928.SAMN04489742_4130"/>
<keyword evidence="4 7" id="KW-1133">Transmembrane helix</keyword>
<comment type="function">
    <text evidence="7">Part of the twin-arginine translocation (Tat) system that transports large folded proteins containing a characteristic twin-arginine motif in their signal peptide across membranes. Together with TatB, TatC is part of a receptor directly interacting with Tat signal peptides.</text>
</comment>
<feature type="transmembrane region" description="Helical" evidence="7">
    <location>
        <begin position="118"/>
        <end position="140"/>
    </location>
</feature>
<protein>
    <recommendedName>
        <fullName evidence="7">Sec-independent protein translocase protein TatC</fullName>
    </recommendedName>
</protein>
<keyword evidence="10" id="KW-1185">Reference proteome</keyword>
<feature type="transmembrane region" description="Helical" evidence="7">
    <location>
        <begin position="83"/>
        <end position="106"/>
    </location>
</feature>
<evidence type="ECO:0000256" key="4">
    <source>
        <dbReference type="ARBA" id="ARBA00022989"/>
    </source>
</evidence>
<dbReference type="InterPro" id="IPR002033">
    <property type="entry name" value="TatC"/>
</dbReference>
<gene>
    <name evidence="7" type="primary">tatC</name>
    <name evidence="9" type="ORF">SAMN04489742_4130</name>
</gene>
<dbReference type="Pfam" id="PF00902">
    <property type="entry name" value="TatC"/>
    <property type="match status" value="1"/>
</dbReference>
<proteinExistence type="inferred from homology"/>
<dbReference type="HAMAP" id="MF_00902">
    <property type="entry name" value="TatC"/>
    <property type="match status" value="1"/>
</dbReference>
<dbReference type="AlphaFoldDB" id="A0A1H1GJP4"/>
<accession>A0A1H1GJP4</accession>
<reference evidence="9 10" key="1">
    <citation type="submission" date="2016-10" db="EMBL/GenBank/DDBJ databases">
        <authorList>
            <person name="de Groot N.N."/>
        </authorList>
    </citation>
    <scope>NUCLEOTIDE SEQUENCE [LARGE SCALE GENOMIC DNA]</scope>
    <source>
        <strain evidence="9 10">DSM 20117</strain>
    </source>
</reference>
<feature type="region of interest" description="Disordered" evidence="8">
    <location>
        <begin position="251"/>
        <end position="281"/>
    </location>
</feature>
<evidence type="ECO:0000256" key="6">
    <source>
        <dbReference type="ARBA" id="ARBA00023136"/>
    </source>
</evidence>
<dbReference type="PRINTS" id="PR01840">
    <property type="entry name" value="TATCFAMILY"/>
</dbReference>
<feature type="transmembrane region" description="Helical" evidence="7">
    <location>
        <begin position="171"/>
        <end position="191"/>
    </location>
</feature>
<keyword evidence="7" id="KW-0813">Transport</keyword>
<evidence type="ECO:0000313" key="9">
    <source>
        <dbReference type="EMBL" id="SDR13420.1"/>
    </source>
</evidence>
<evidence type="ECO:0000313" key="10">
    <source>
        <dbReference type="Proteomes" id="UP000181917"/>
    </source>
</evidence>
<evidence type="ECO:0000256" key="3">
    <source>
        <dbReference type="ARBA" id="ARBA00022927"/>
    </source>
</evidence>
<keyword evidence="5 7" id="KW-0811">Translocation</keyword>
<evidence type="ECO:0000256" key="8">
    <source>
        <dbReference type="SAM" id="MobiDB-lite"/>
    </source>
</evidence>
<evidence type="ECO:0000256" key="7">
    <source>
        <dbReference type="HAMAP-Rule" id="MF_00902"/>
    </source>
</evidence>
<dbReference type="GO" id="GO:0065002">
    <property type="term" value="P:intracellular protein transmembrane transport"/>
    <property type="evidence" value="ECO:0007669"/>
    <property type="project" value="TreeGrafter"/>
</dbReference>
<keyword evidence="6 7" id="KW-0472">Membrane</keyword>
<comment type="subunit">
    <text evidence="7">The Tat system comprises two distinct complexes: a TatABC complex, containing multiple copies of TatA, TatB and TatC subunits, and a separate TatA complex, containing only TatA subunits. Substrates initially bind to the TatABC complex, which probably triggers association of the separate TatA complex to form the active translocon.</text>
</comment>